<dbReference type="Pfam" id="PF13339">
    <property type="entry name" value="AATF-Che1"/>
    <property type="match status" value="1"/>
</dbReference>
<feature type="compositionally biased region" description="Basic and acidic residues" evidence="2">
    <location>
        <begin position="28"/>
        <end position="39"/>
    </location>
</feature>
<feature type="region of interest" description="Disordered" evidence="2">
    <location>
        <begin position="28"/>
        <end position="138"/>
    </location>
</feature>
<dbReference type="Pfam" id="PF08164">
    <property type="entry name" value="TRAUB"/>
    <property type="match status" value="1"/>
</dbReference>
<evidence type="ECO:0000259" key="4">
    <source>
        <dbReference type="Pfam" id="PF13339"/>
    </source>
</evidence>
<dbReference type="InterPro" id="IPR039223">
    <property type="entry name" value="AATF/Bfr2"/>
</dbReference>
<protein>
    <recommendedName>
        <fullName evidence="6">Apoptosis-antagonizing transcription factor C-terminal domain-containing protein</fullName>
    </recommendedName>
</protein>
<evidence type="ECO:0000313" key="5">
    <source>
        <dbReference type="EMBL" id="CRZ11081.1"/>
    </source>
</evidence>
<dbReference type="AlphaFoldDB" id="A0A0H5RB96"/>
<evidence type="ECO:0000256" key="2">
    <source>
        <dbReference type="SAM" id="MobiDB-lite"/>
    </source>
</evidence>
<feature type="compositionally biased region" description="Basic and acidic residues" evidence="2">
    <location>
        <begin position="62"/>
        <end position="82"/>
    </location>
</feature>
<evidence type="ECO:0008006" key="6">
    <source>
        <dbReference type="Google" id="ProtNLM"/>
    </source>
</evidence>
<evidence type="ECO:0000259" key="3">
    <source>
        <dbReference type="Pfam" id="PF08164"/>
    </source>
</evidence>
<sequence>VQEMVGPTIRNGHRQQWERNTTAIFRDIDPEDHFDSVRVDDDDLGRQSGPSTMEIRRSRRARQVDSRKEDSALEQISRKDLGLESDSESENESGTDDSEEDDIVEQCDDDDESADDESSCGQESSPDDEVSPASLSLSNGGVMKTLEALEQEDQMFIMGSTVSRQDQTDQATRVRNQKKLCDNALDLRISLQRSLQLAARLPYGFGYEIVKESSPEIATVYSNVSVNIQQLLSSVLATERRALSASGNFDSVLGSLPNKRKCLDLDAIWTSIDERYQSTLSQRESIIEYWSGRTQIMNGGRSLSNKKFKALNQSAMSQVRSSLSDMEPLRARALHNRESLTTLGYDQQPEMYDDTSFYHSLLNEVISQRGTDGLPSAKVAGKGVGDRVQKVVDRKASKGRKIRYVVQEKLVNFMAPCSEIADFEFDIDQLFTHLFAS</sequence>
<dbReference type="GO" id="GO:0005730">
    <property type="term" value="C:nucleolus"/>
    <property type="evidence" value="ECO:0007669"/>
    <property type="project" value="TreeGrafter"/>
</dbReference>
<dbReference type="PANTHER" id="PTHR15565:SF0">
    <property type="entry name" value="PROTEIN AATF"/>
    <property type="match status" value="1"/>
</dbReference>
<dbReference type="InterPro" id="IPR012617">
    <property type="entry name" value="AATF_C"/>
</dbReference>
<reference evidence="5" key="1">
    <citation type="submission" date="2015-04" db="EMBL/GenBank/DDBJ databases">
        <title>The genome sequence of the plant pathogenic Rhizarian Plasmodiophora brassicae reveals insights in its biotrophic life cycle and the origin of chitin synthesis.</title>
        <authorList>
            <person name="Schwelm A."/>
            <person name="Fogelqvist J."/>
            <person name="Knaust A."/>
            <person name="Julke S."/>
            <person name="Lilja T."/>
            <person name="Dhandapani V."/>
            <person name="Bonilla-Rosso G."/>
            <person name="Karlsson M."/>
            <person name="Shevchenko A."/>
            <person name="Choi S.R."/>
            <person name="Kim H.G."/>
            <person name="Park J.Y."/>
            <person name="Lim Y.P."/>
            <person name="Ludwig-Muller J."/>
            <person name="Dixelius C."/>
        </authorList>
    </citation>
    <scope>NUCLEOTIDE SEQUENCE</scope>
    <source>
        <tissue evidence="5">Potato root galls</tissue>
    </source>
</reference>
<name>A0A0H5RB96_9EUKA</name>
<feature type="compositionally biased region" description="Acidic residues" evidence="2">
    <location>
        <begin position="83"/>
        <end position="118"/>
    </location>
</feature>
<evidence type="ECO:0000256" key="1">
    <source>
        <dbReference type="ARBA" id="ARBA00008966"/>
    </source>
</evidence>
<feature type="non-terminal residue" evidence="5">
    <location>
        <position position="1"/>
    </location>
</feature>
<accession>A0A0H5RB96</accession>
<proteinExistence type="inferred from homology"/>
<dbReference type="PANTHER" id="PTHR15565">
    <property type="entry name" value="AATF PROTEIN APOPTOSIS ANTAGONIZING TRANSCRIPTION FACTOR"/>
    <property type="match status" value="1"/>
</dbReference>
<organism evidence="5">
    <name type="scientific">Spongospora subterranea</name>
    <dbReference type="NCBI Taxonomy" id="70186"/>
    <lineage>
        <taxon>Eukaryota</taxon>
        <taxon>Sar</taxon>
        <taxon>Rhizaria</taxon>
        <taxon>Endomyxa</taxon>
        <taxon>Phytomyxea</taxon>
        <taxon>Plasmodiophorida</taxon>
        <taxon>Plasmodiophoridae</taxon>
        <taxon>Spongospora</taxon>
    </lineage>
</organism>
<feature type="domain" description="AATF leucine zipper-containing" evidence="4">
    <location>
        <begin position="170"/>
        <end position="292"/>
    </location>
</feature>
<comment type="similarity">
    <text evidence="1">Belongs to the AATF family.</text>
</comment>
<dbReference type="InterPro" id="IPR025160">
    <property type="entry name" value="AATF"/>
</dbReference>
<feature type="domain" description="Apoptosis-antagonizing transcription factor C-terminal" evidence="3">
    <location>
        <begin position="358"/>
        <end position="435"/>
    </location>
</feature>
<dbReference type="EMBL" id="HACM01010639">
    <property type="protein sequence ID" value="CRZ11081.1"/>
    <property type="molecule type" value="Transcribed_RNA"/>
</dbReference>